<evidence type="ECO:0000256" key="1">
    <source>
        <dbReference type="SAM" id="MobiDB-lite"/>
    </source>
</evidence>
<feature type="compositionally biased region" description="Basic and acidic residues" evidence="1">
    <location>
        <begin position="21"/>
        <end position="30"/>
    </location>
</feature>
<protein>
    <submittedName>
        <fullName evidence="2">Uncharacterized protein</fullName>
    </submittedName>
</protein>
<reference evidence="2" key="3">
    <citation type="submission" date="2025-08" db="UniProtKB">
        <authorList>
            <consortium name="Ensembl"/>
        </authorList>
    </citation>
    <scope>IDENTIFICATION</scope>
</reference>
<dbReference type="AlphaFoldDB" id="H2XKP1"/>
<keyword evidence="3" id="KW-1185">Reference proteome</keyword>
<name>H2XKP1_CIOIN</name>
<feature type="region of interest" description="Disordered" evidence="1">
    <location>
        <begin position="1"/>
        <end position="30"/>
    </location>
</feature>
<dbReference type="InParanoid" id="H2XKP1"/>
<sequence length="225" mass="26006">MDGSRRAHTIYNDLVPNNGKNQEKKESRSISEECNYVQPHLETNPSPKRNSPLLHTDSFIQICPVPYNQLRKQNENKFANRINRPIERPGPIQRFSPAQLSRLTNPTTQHLLQMARPQSLTARFKIPDKEMAMVPKHHVTITDLKFERGKIFQRKISKSQEPVQRFDNGVQLMLGNNGFTMTHIKALRFLELNADWTQCPVETKSNIEKQIAKLEIAYTKGDLHV</sequence>
<reference evidence="3" key="1">
    <citation type="journal article" date="2002" name="Science">
        <title>The draft genome of Ciona intestinalis: insights into chordate and vertebrate origins.</title>
        <authorList>
            <person name="Dehal P."/>
            <person name="Satou Y."/>
            <person name="Campbell R.K."/>
            <person name="Chapman J."/>
            <person name="Degnan B."/>
            <person name="De Tomaso A."/>
            <person name="Davidson B."/>
            <person name="Di Gregorio A."/>
            <person name="Gelpke M."/>
            <person name="Goodstein D.M."/>
            <person name="Harafuji N."/>
            <person name="Hastings K.E."/>
            <person name="Ho I."/>
            <person name="Hotta K."/>
            <person name="Huang W."/>
            <person name="Kawashima T."/>
            <person name="Lemaire P."/>
            <person name="Martinez D."/>
            <person name="Meinertzhagen I.A."/>
            <person name="Necula S."/>
            <person name="Nonaka M."/>
            <person name="Putnam N."/>
            <person name="Rash S."/>
            <person name="Saiga H."/>
            <person name="Satake M."/>
            <person name="Terry A."/>
            <person name="Yamada L."/>
            <person name="Wang H.G."/>
            <person name="Awazu S."/>
            <person name="Azumi K."/>
            <person name="Boore J."/>
            <person name="Branno M."/>
            <person name="Chin-Bow S."/>
            <person name="DeSantis R."/>
            <person name="Doyle S."/>
            <person name="Francino P."/>
            <person name="Keys D.N."/>
            <person name="Haga S."/>
            <person name="Hayashi H."/>
            <person name="Hino K."/>
            <person name="Imai K.S."/>
            <person name="Inaba K."/>
            <person name="Kano S."/>
            <person name="Kobayashi K."/>
            <person name="Kobayashi M."/>
            <person name="Lee B.I."/>
            <person name="Makabe K.W."/>
            <person name="Manohar C."/>
            <person name="Matassi G."/>
            <person name="Medina M."/>
            <person name="Mochizuki Y."/>
            <person name="Mount S."/>
            <person name="Morishita T."/>
            <person name="Miura S."/>
            <person name="Nakayama A."/>
            <person name="Nishizaka S."/>
            <person name="Nomoto H."/>
            <person name="Ohta F."/>
            <person name="Oishi K."/>
            <person name="Rigoutsos I."/>
            <person name="Sano M."/>
            <person name="Sasaki A."/>
            <person name="Sasakura Y."/>
            <person name="Shoguchi E."/>
            <person name="Shin-i T."/>
            <person name="Spagnuolo A."/>
            <person name="Stainier D."/>
            <person name="Suzuki M.M."/>
            <person name="Tassy O."/>
            <person name="Takatori N."/>
            <person name="Tokuoka M."/>
            <person name="Yagi K."/>
            <person name="Yoshizaki F."/>
            <person name="Wada S."/>
            <person name="Zhang C."/>
            <person name="Hyatt P.D."/>
            <person name="Larimer F."/>
            <person name="Detter C."/>
            <person name="Doggett N."/>
            <person name="Glavina T."/>
            <person name="Hawkins T."/>
            <person name="Richardson P."/>
            <person name="Lucas S."/>
            <person name="Kohara Y."/>
            <person name="Levine M."/>
            <person name="Satoh N."/>
            <person name="Rokhsar D.S."/>
        </authorList>
    </citation>
    <scope>NUCLEOTIDE SEQUENCE [LARGE SCALE GENOMIC DNA]</scope>
</reference>
<accession>H2XKP1</accession>
<evidence type="ECO:0000313" key="2">
    <source>
        <dbReference type="Ensembl" id="ENSCINP00000030223.1"/>
    </source>
</evidence>
<proteinExistence type="predicted"/>
<reference evidence="2" key="2">
    <citation type="journal article" date="2008" name="Genome Biol.">
        <title>Improved genome assembly and evidence-based global gene model set for the chordate Ciona intestinalis: new insight into intron and operon populations.</title>
        <authorList>
            <person name="Satou Y."/>
            <person name="Mineta K."/>
            <person name="Ogasawara M."/>
            <person name="Sasakura Y."/>
            <person name="Shoguchi E."/>
            <person name="Ueno K."/>
            <person name="Yamada L."/>
            <person name="Matsumoto J."/>
            <person name="Wasserscheid J."/>
            <person name="Dewar K."/>
            <person name="Wiley G.B."/>
            <person name="Macmil S.L."/>
            <person name="Roe B.A."/>
            <person name="Zeller R.W."/>
            <person name="Hastings K.E."/>
            <person name="Lemaire P."/>
            <person name="Lindquist E."/>
            <person name="Endo T."/>
            <person name="Hotta K."/>
            <person name="Inaba K."/>
        </authorList>
    </citation>
    <scope>NUCLEOTIDE SEQUENCE [LARGE SCALE GENOMIC DNA]</scope>
    <source>
        <strain evidence="2">wild type</strain>
    </source>
</reference>
<dbReference type="Proteomes" id="UP000008144">
    <property type="component" value="Chromosome 7"/>
</dbReference>
<reference evidence="2" key="4">
    <citation type="submission" date="2025-09" db="UniProtKB">
        <authorList>
            <consortium name="Ensembl"/>
        </authorList>
    </citation>
    <scope>IDENTIFICATION</scope>
</reference>
<dbReference type="HOGENOM" id="CLU_1232289_0_0_1"/>
<dbReference type="EMBL" id="EAAA01002493">
    <property type="status" value="NOT_ANNOTATED_CDS"/>
    <property type="molecule type" value="Genomic_DNA"/>
</dbReference>
<evidence type="ECO:0000313" key="3">
    <source>
        <dbReference type="Proteomes" id="UP000008144"/>
    </source>
</evidence>
<dbReference type="Ensembl" id="ENSCINT00000034639.1">
    <property type="protein sequence ID" value="ENSCINP00000030223.1"/>
    <property type="gene ID" value="ENSCING00000020533.1"/>
</dbReference>
<organism evidence="2 3">
    <name type="scientific">Ciona intestinalis</name>
    <name type="common">Transparent sea squirt</name>
    <name type="synonym">Ascidia intestinalis</name>
    <dbReference type="NCBI Taxonomy" id="7719"/>
    <lineage>
        <taxon>Eukaryota</taxon>
        <taxon>Metazoa</taxon>
        <taxon>Chordata</taxon>
        <taxon>Tunicata</taxon>
        <taxon>Ascidiacea</taxon>
        <taxon>Phlebobranchia</taxon>
        <taxon>Cionidae</taxon>
        <taxon>Ciona</taxon>
    </lineage>
</organism>